<gene>
    <name evidence="1" type="ORF">GF339_10900</name>
</gene>
<dbReference type="EMBL" id="WJJP01000354">
    <property type="protein sequence ID" value="MBD3325084.1"/>
    <property type="molecule type" value="Genomic_DNA"/>
</dbReference>
<evidence type="ECO:0000313" key="2">
    <source>
        <dbReference type="Proteomes" id="UP000649604"/>
    </source>
</evidence>
<dbReference type="Proteomes" id="UP000649604">
    <property type="component" value="Unassembled WGS sequence"/>
</dbReference>
<dbReference type="Gene3D" id="3.40.50.150">
    <property type="entry name" value="Vaccinia Virus protein VP39"/>
    <property type="match status" value="1"/>
</dbReference>
<organism evidence="1 2">
    <name type="scientific">candidate division KSB3 bacterium</name>
    <dbReference type="NCBI Taxonomy" id="2044937"/>
    <lineage>
        <taxon>Bacteria</taxon>
        <taxon>candidate division KSB3</taxon>
    </lineage>
</organism>
<proteinExistence type="predicted"/>
<dbReference type="InterPro" id="IPR029063">
    <property type="entry name" value="SAM-dependent_MTases_sf"/>
</dbReference>
<dbReference type="AlphaFoldDB" id="A0A9D5JVW0"/>
<comment type="caution">
    <text evidence="1">The sequence shown here is derived from an EMBL/GenBank/DDBJ whole genome shotgun (WGS) entry which is preliminary data.</text>
</comment>
<name>A0A9D5JVW0_9BACT</name>
<sequence>MNSTTETIVDAPVILPYIQEIQEVAKRGHKDESTENLLLAFVEVYEQHPLQIEKFIAAFLHHAAQHSLEFTPRAFRLSLLTAVKLFLRLQGIKAYAVFPVARWKEVLFDCLHDQHTPFIQSCLRDVSTVKIYRYIALQILGGLLSRSHALDSKGLTILDGGCSINIGLKCLNNLRLFQPIEITSEILTELGGALCLFPLRYAVGIDKYPPSLERTLASLFPSEVTKWEALYTHLYHLDQPAVDYQQHDILCLDRDPAYQGRFDVVFLSSLLRRFLPHQIADVLVQVNYATSPNSFLVINEQMSKETIEGGGTYATFILPKQTLHHVVNTFPQAIDLYELLHLALQLLVYPDENCRKVLPGKDFHEFLQREALV</sequence>
<protein>
    <submittedName>
        <fullName evidence="1">Uncharacterized protein</fullName>
    </submittedName>
</protein>
<accession>A0A9D5JVW0</accession>
<reference evidence="1" key="1">
    <citation type="submission" date="2019-11" db="EMBL/GenBank/DDBJ databases">
        <title>Microbial mats filling the niche in hypersaline microbial mats.</title>
        <authorList>
            <person name="Wong H.L."/>
            <person name="Macleod F.I."/>
            <person name="White R.A. III"/>
            <person name="Burns B.P."/>
        </authorList>
    </citation>
    <scope>NUCLEOTIDE SEQUENCE</scope>
    <source>
        <strain evidence="1">Rbin_158</strain>
    </source>
</reference>
<evidence type="ECO:0000313" key="1">
    <source>
        <dbReference type="EMBL" id="MBD3325084.1"/>
    </source>
</evidence>